<dbReference type="InterPro" id="IPR036388">
    <property type="entry name" value="WH-like_DNA-bd_sf"/>
</dbReference>
<sequence length="124" mass="13554">MSSMADSEHPLFVTLKVEDRSALQHVVRQYSRLESEVKMISIVDPSREDVNCLSIDVSDVTEKQWEALEVAHELGHYSTQRGGNLSDIADALGISKSAASQRLRAAESKIVSAILGATQITETV</sequence>
<proteinExistence type="predicted"/>
<keyword evidence="1" id="KW-0805">Transcription regulation</keyword>
<evidence type="ECO:0000259" key="3">
    <source>
        <dbReference type="Pfam" id="PF04967"/>
    </source>
</evidence>
<dbReference type="Pfam" id="PF04967">
    <property type="entry name" value="HTH_10"/>
    <property type="match status" value="1"/>
</dbReference>
<name>A0A897N447_9EURY</name>
<dbReference type="AlphaFoldDB" id="A0A897N447"/>
<accession>A0A897N447</accession>
<dbReference type="EMBL" id="CP064787">
    <property type="protein sequence ID" value="QSG07404.1"/>
    <property type="molecule type" value="Genomic_DNA"/>
</dbReference>
<dbReference type="PANTHER" id="PTHR34236:SF1">
    <property type="entry name" value="DIMETHYL SULFOXIDE REDUCTASE TRANSCRIPTIONAL ACTIVATOR"/>
    <property type="match status" value="1"/>
</dbReference>
<reference evidence="4" key="1">
    <citation type="submission" date="2020-11" db="EMBL/GenBank/DDBJ databases">
        <title>Carbohydrate-dependent, anaerobic sulfur respiration: A novel catabolism in halophilic archaea.</title>
        <authorList>
            <person name="Sorokin D.Y."/>
            <person name="Messina E."/>
            <person name="Smedile F."/>
            <person name="La Cono V."/>
            <person name="Hallsworth J.E."/>
            <person name="Yakimov M.M."/>
        </authorList>
    </citation>
    <scope>NUCLEOTIDE SEQUENCE</scope>
    <source>
        <strain evidence="4">HSR12-1</strain>
    </source>
</reference>
<dbReference type="Proteomes" id="UP000663525">
    <property type="component" value="Chromosome"/>
</dbReference>
<organism evidence="4 5">
    <name type="scientific">Halapricum desulfuricans</name>
    <dbReference type="NCBI Taxonomy" id="2841257"/>
    <lineage>
        <taxon>Archaea</taxon>
        <taxon>Methanobacteriati</taxon>
        <taxon>Methanobacteriota</taxon>
        <taxon>Stenosarchaea group</taxon>
        <taxon>Halobacteria</taxon>
        <taxon>Halobacteriales</taxon>
        <taxon>Haloarculaceae</taxon>
        <taxon>Halapricum</taxon>
    </lineage>
</organism>
<keyword evidence="2" id="KW-0804">Transcription</keyword>
<protein>
    <submittedName>
        <fullName evidence="4">Transcriptional regulator, contains HTH domain</fullName>
    </submittedName>
</protein>
<dbReference type="PANTHER" id="PTHR34236">
    <property type="entry name" value="DIMETHYL SULFOXIDE REDUCTASE TRANSCRIPTIONAL ACTIVATOR"/>
    <property type="match status" value="1"/>
</dbReference>
<evidence type="ECO:0000256" key="2">
    <source>
        <dbReference type="ARBA" id="ARBA00023163"/>
    </source>
</evidence>
<dbReference type="Gene3D" id="1.10.10.10">
    <property type="entry name" value="Winged helix-like DNA-binding domain superfamily/Winged helix DNA-binding domain"/>
    <property type="match status" value="1"/>
</dbReference>
<dbReference type="InterPro" id="IPR007050">
    <property type="entry name" value="HTH_bacterioopsin"/>
</dbReference>
<evidence type="ECO:0000313" key="4">
    <source>
        <dbReference type="EMBL" id="QSG07404.1"/>
    </source>
</evidence>
<evidence type="ECO:0000256" key="1">
    <source>
        <dbReference type="ARBA" id="ARBA00023015"/>
    </source>
</evidence>
<gene>
    <name evidence="4" type="ORF">HSR121_3095</name>
</gene>
<evidence type="ECO:0000313" key="5">
    <source>
        <dbReference type="Proteomes" id="UP000663525"/>
    </source>
</evidence>
<feature type="domain" description="HTH bat-type" evidence="3">
    <location>
        <begin position="61"/>
        <end position="111"/>
    </location>
</feature>